<feature type="region of interest" description="Disordered" evidence="5">
    <location>
        <begin position="164"/>
        <end position="195"/>
    </location>
</feature>
<evidence type="ECO:0000256" key="4">
    <source>
        <dbReference type="ARBA" id="ARBA00023242"/>
    </source>
</evidence>
<dbReference type="PANTHER" id="PTHR46807:SF7">
    <property type="entry name" value="BHLH DOMAIN-CONTAINING PROTEIN"/>
    <property type="match status" value="1"/>
</dbReference>
<evidence type="ECO:0000256" key="5">
    <source>
        <dbReference type="SAM" id="MobiDB-lite"/>
    </source>
</evidence>
<dbReference type="PANTHER" id="PTHR46807">
    <property type="entry name" value="TRANSCRIPTION FACTOR PIF3"/>
    <property type="match status" value="1"/>
</dbReference>
<dbReference type="Pfam" id="PF00010">
    <property type="entry name" value="HLH"/>
    <property type="match status" value="1"/>
</dbReference>
<comment type="caution">
    <text evidence="7">The sequence shown here is derived from an EMBL/GenBank/DDBJ whole genome shotgun (WGS) entry which is preliminary data.</text>
</comment>
<protein>
    <recommendedName>
        <fullName evidence="6">BHLH domain-containing protein</fullName>
    </recommendedName>
</protein>
<dbReference type="Proteomes" id="UP000734854">
    <property type="component" value="Unassembled WGS sequence"/>
</dbReference>
<evidence type="ECO:0000256" key="1">
    <source>
        <dbReference type="ARBA" id="ARBA00004123"/>
    </source>
</evidence>
<feature type="domain" description="BHLH" evidence="6">
    <location>
        <begin position="286"/>
        <end position="335"/>
    </location>
</feature>
<dbReference type="InterPro" id="IPR011598">
    <property type="entry name" value="bHLH_dom"/>
</dbReference>
<organism evidence="7 8">
    <name type="scientific">Zingiber officinale</name>
    <name type="common">Ginger</name>
    <name type="synonym">Amomum zingiber</name>
    <dbReference type="NCBI Taxonomy" id="94328"/>
    <lineage>
        <taxon>Eukaryota</taxon>
        <taxon>Viridiplantae</taxon>
        <taxon>Streptophyta</taxon>
        <taxon>Embryophyta</taxon>
        <taxon>Tracheophyta</taxon>
        <taxon>Spermatophyta</taxon>
        <taxon>Magnoliopsida</taxon>
        <taxon>Liliopsida</taxon>
        <taxon>Zingiberales</taxon>
        <taxon>Zingiberaceae</taxon>
        <taxon>Zingiber</taxon>
    </lineage>
</organism>
<keyword evidence="4" id="KW-0539">Nucleus</keyword>
<feature type="region of interest" description="Disordered" evidence="5">
    <location>
        <begin position="217"/>
        <end position="240"/>
    </location>
</feature>
<dbReference type="InterPro" id="IPR047265">
    <property type="entry name" value="PIF1-like_bHLH"/>
</dbReference>
<sequence length="476" mass="52908">MNQFDPEWKLEEDGFPHNLGQNTELVELLWQDGHLVMHSHNNRKISMSGSEFKPIQEHEEDSMNLIQDEETVSWLQNPVENLSEKEFCPEFFSEMADTNAICPEKINTAARDGNGFASSAPEHSAQHEGNMLPPKPGYKQESSCKNGSGLNCFHFPELLRQKSSEKGSIGLSTVGSQMSTTPMTGIGSNTDGSSQIHGQGDLRSVVVDTAEGSKDVASSCFQSESGQKHYPSSSGTSGSSFKCHTEVQHAKIDCKKRKKGLYVGYLEDQCKDIEDSFDAKKQRRSRAAEVHNLSERRRRDRINEKMKALQELIPHSNKTDKASMLDDAIEYMKSLKLQMQKMWIGSGMAQMMFPGAQQYMAHASVLSMHHPFQLPTVPVAHHQSVGLPTATNQSIFCYPPASHAVNMGSLIQTGHPQQFQASYHGFHHLQPHSQEMNICAFGPNLVQQSQLENQNLTQCGPEQGPCEKNTNGSKFG</sequence>
<evidence type="ECO:0000256" key="2">
    <source>
        <dbReference type="ARBA" id="ARBA00023015"/>
    </source>
</evidence>
<keyword evidence="8" id="KW-1185">Reference proteome</keyword>
<dbReference type="AlphaFoldDB" id="A0A8J5HQ78"/>
<dbReference type="PROSITE" id="PS50888">
    <property type="entry name" value="BHLH"/>
    <property type="match status" value="1"/>
</dbReference>
<name>A0A8J5HQ78_ZINOF</name>
<accession>A0A8J5HQ78</accession>
<feature type="compositionally biased region" description="Polar residues" evidence="5">
    <location>
        <begin position="170"/>
        <end position="195"/>
    </location>
</feature>
<keyword evidence="3" id="KW-0804">Transcription</keyword>
<dbReference type="SMART" id="SM00353">
    <property type="entry name" value="HLH"/>
    <property type="match status" value="1"/>
</dbReference>
<evidence type="ECO:0000259" key="6">
    <source>
        <dbReference type="PROSITE" id="PS50888"/>
    </source>
</evidence>
<dbReference type="FunFam" id="4.10.280.10:FF:000004">
    <property type="entry name" value="Basic helix-loop-helix transcription factor"/>
    <property type="match status" value="1"/>
</dbReference>
<evidence type="ECO:0000313" key="8">
    <source>
        <dbReference type="Proteomes" id="UP000734854"/>
    </source>
</evidence>
<keyword evidence="2" id="KW-0805">Transcription regulation</keyword>
<dbReference type="GO" id="GO:0003700">
    <property type="term" value="F:DNA-binding transcription factor activity"/>
    <property type="evidence" value="ECO:0007669"/>
    <property type="project" value="InterPro"/>
</dbReference>
<comment type="subcellular location">
    <subcellularLocation>
        <location evidence="1">Nucleus</location>
    </subcellularLocation>
</comment>
<evidence type="ECO:0000313" key="7">
    <source>
        <dbReference type="EMBL" id="KAG6530888.1"/>
    </source>
</evidence>
<gene>
    <name evidence="7" type="ORF">ZIOFF_004650</name>
</gene>
<dbReference type="GO" id="GO:0046983">
    <property type="term" value="F:protein dimerization activity"/>
    <property type="evidence" value="ECO:0007669"/>
    <property type="project" value="InterPro"/>
</dbReference>
<dbReference type="GO" id="GO:0005634">
    <property type="term" value="C:nucleus"/>
    <property type="evidence" value="ECO:0007669"/>
    <property type="project" value="UniProtKB-SubCell"/>
</dbReference>
<reference evidence="7 8" key="1">
    <citation type="submission" date="2020-08" db="EMBL/GenBank/DDBJ databases">
        <title>Plant Genome Project.</title>
        <authorList>
            <person name="Zhang R.-G."/>
        </authorList>
    </citation>
    <scope>NUCLEOTIDE SEQUENCE [LARGE SCALE GENOMIC DNA]</scope>
    <source>
        <tissue evidence="7">Rhizome</tissue>
    </source>
</reference>
<evidence type="ECO:0000256" key="3">
    <source>
        <dbReference type="ARBA" id="ARBA00023163"/>
    </source>
</evidence>
<dbReference type="EMBL" id="JACMSC010000002">
    <property type="protein sequence ID" value="KAG6530888.1"/>
    <property type="molecule type" value="Genomic_DNA"/>
</dbReference>
<dbReference type="CDD" id="cd11445">
    <property type="entry name" value="bHLH_AtPIF_like"/>
    <property type="match status" value="1"/>
</dbReference>
<proteinExistence type="predicted"/>
<dbReference type="OrthoDB" id="690068at2759"/>
<dbReference type="InterPro" id="IPR044273">
    <property type="entry name" value="PIF3-like"/>
</dbReference>